<reference evidence="1" key="1">
    <citation type="submission" date="2014-07" db="EMBL/GenBank/DDBJ databases">
        <authorList>
            <person name="Martin A.A"/>
            <person name="De Silva N."/>
        </authorList>
    </citation>
    <scope>NUCLEOTIDE SEQUENCE</scope>
</reference>
<protein>
    <submittedName>
        <fullName evidence="2">Reverse transcriptase domain-containing protein</fullName>
    </submittedName>
</protein>
<organism evidence="1 2">
    <name type="scientific">Strongyloides venezuelensis</name>
    <name type="common">Threadworm</name>
    <dbReference type="NCBI Taxonomy" id="75913"/>
    <lineage>
        <taxon>Eukaryota</taxon>
        <taxon>Metazoa</taxon>
        <taxon>Ecdysozoa</taxon>
        <taxon>Nematoda</taxon>
        <taxon>Chromadorea</taxon>
        <taxon>Rhabditida</taxon>
        <taxon>Tylenchina</taxon>
        <taxon>Panagrolaimomorpha</taxon>
        <taxon>Strongyloidoidea</taxon>
        <taxon>Strongyloididae</taxon>
        <taxon>Strongyloides</taxon>
    </lineage>
</organism>
<keyword evidence="1" id="KW-1185">Reference proteome</keyword>
<reference evidence="2" key="2">
    <citation type="submission" date="2015-08" db="UniProtKB">
        <authorList>
            <consortium name="WormBaseParasite"/>
        </authorList>
    </citation>
    <scope>IDENTIFICATION</scope>
</reference>
<dbReference type="STRING" id="75913.A0A0K0EXP2"/>
<sequence>MVRRLNASRLALSLPNFGVAVNESQVVVISYIDDTTLIADSGDSFKEMLSAFTYHSKRVGLDINSDKSNYMEFKIEMEDFFEILHCTFFNYISRELTILKCKLFIKQIKVRGYKALSVIRPTLRTVSLKARRFLFQSIIRSCYTYACRTSALTKNALYDIACLGRKFIFSCKLINAEKIPSKKNVPSDKRIPITLIYTYAKVEPL</sequence>
<name>A0A0K0EXP2_STRVS</name>
<proteinExistence type="predicted"/>
<accession>A0A0K0EXP2</accession>
<dbReference type="Proteomes" id="UP000035680">
    <property type="component" value="Unassembled WGS sequence"/>
</dbReference>
<evidence type="ECO:0000313" key="2">
    <source>
        <dbReference type="WBParaSite" id="SVE_0129600.1"/>
    </source>
</evidence>
<dbReference type="WBParaSite" id="SVE_0129600.1">
    <property type="protein sequence ID" value="SVE_0129600.1"/>
    <property type="gene ID" value="SVE_0129600"/>
</dbReference>
<dbReference type="AlphaFoldDB" id="A0A0K0EXP2"/>
<evidence type="ECO:0000313" key="1">
    <source>
        <dbReference type="Proteomes" id="UP000035680"/>
    </source>
</evidence>